<comment type="caution">
    <text evidence="2">The sequence shown here is derived from an EMBL/GenBank/DDBJ whole genome shotgun (WGS) entry which is preliminary data.</text>
</comment>
<reference evidence="2 3" key="1">
    <citation type="journal article" date="2021" name="MBio">
        <title>A New Model Trypanosomatid, Novymonas esmeraldas: Genomic Perception of Its 'Candidatus Pandoraea novymonadis' Endosymbiont.</title>
        <authorList>
            <person name="Zakharova A."/>
            <person name="Saura A."/>
            <person name="Butenko A."/>
            <person name="Podesvova L."/>
            <person name="Warmusova S."/>
            <person name="Kostygov A.Y."/>
            <person name="Nenarokova A."/>
            <person name="Lukes J."/>
            <person name="Opperdoes F.R."/>
            <person name="Yurchenko V."/>
        </authorList>
    </citation>
    <scope>NUCLEOTIDE SEQUENCE [LARGE SCALE GENOMIC DNA]</scope>
    <source>
        <strain evidence="2 3">E262AT.01</strain>
    </source>
</reference>
<proteinExistence type="predicted"/>
<accession>A0AAW0F066</accession>
<feature type="compositionally biased region" description="Low complexity" evidence="1">
    <location>
        <begin position="98"/>
        <end position="113"/>
    </location>
</feature>
<evidence type="ECO:0000313" key="2">
    <source>
        <dbReference type="EMBL" id="KAK7198483.1"/>
    </source>
</evidence>
<gene>
    <name evidence="2" type="ORF">NESM_000808800</name>
</gene>
<dbReference type="Proteomes" id="UP001430356">
    <property type="component" value="Unassembled WGS sequence"/>
</dbReference>
<sequence>MLRRSQTFLRVSPYALFLRDMKKTGTSKKFDLKKAAVSYRRLSPNQKRQLVRRADATTFPRQQAYLRFAKREWKNLANVPLRRRHALLREKWASVKSKTTPATKVATKVASAKSKVKAAGKKAKKTSKRAKK</sequence>
<protein>
    <submittedName>
        <fullName evidence="2">Kinetoplast-associated protein p18-2</fullName>
    </submittedName>
</protein>
<feature type="region of interest" description="Disordered" evidence="1">
    <location>
        <begin position="98"/>
        <end position="132"/>
    </location>
</feature>
<dbReference type="PANTHER" id="PTHR37564">
    <property type="entry name" value="KINETOPLAST DNA-ASSOCIATED PROTEIN"/>
    <property type="match status" value="1"/>
</dbReference>
<feature type="compositionally biased region" description="Basic residues" evidence="1">
    <location>
        <begin position="114"/>
        <end position="132"/>
    </location>
</feature>
<name>A0AAW0F066_9TRYP</name>
<organism evidence="2 3">
    <name type="scientific">Novymonas esmeraldas</name>
    <dbReference type="NCBI Taxonomy" id="1808958"/>
    <lineage>
        <taxon>Eukaryota</taxon>
        <taxon>Discoba</taxon>
        <taxon>Euglenozoa</taxon>
        <taxon>Kinetoplastea</taxon>
        <taxon>Metakinetoplastina</taxon>
        <taxon>Trypanosomatida</taxon>
        <taxon>Trypanosomatidae</taxon>
        <taxon>Novymonas</taxon>
    </lineage>
</organism>
<evidence type="ECO:0000256" key="1">
    <source>
        <dbReference type="SAM" id="MobiDB-lite"/>
    </source>
</evidence>
<dbReference type="AlphaFoldDB" id="A0AAW0F066"/>
<keyword evidence="3" id="KW-1185">Reference proteome</keyword>
<evidence type="ECO:0000313" key="3">
    <source>
        <dbReference type="Proteomes" id="UP001430356"/>
    </source>
</evidence>
<dbReference type="PANTHER" id="PTHR37564:SF4">
    <property type="entry name" value="DNA-ASSOCIATED PROTEIN, PUTATIVE-RELATED"/>
    <property type="match status" value="1"/>
</dbReference>
<dbReference type="InterPro" id="IPR052695">
    <property type="entry name" value="Kinetoplast-DNA-binding"/>
</dbReference>
<dbReference type="EMBL" id="JAECZO010000153">
    <property type="protein sequence ID" value="KAK7198483.1"/>
    <property type="molecule type" value="Genomic_DNA"/>
</dbReference>